<name>A0AAV8TAR3_9ROSI</name>
<evidence type="ECO:0000256" key="6">
    <source>
        <dbReference type="ARBA" id="ARBA00022857"/>
    </source>
</evidence>
<dbReference type="InterPro" id="IPR011147">
    <property type="entry name" value="Bifunc_Aspkin/hSer_DH"/>
</dbReference>
<dbReference type="GO" id="GO:0009067">
    <property type="term" value="P:aspartate family amino acid biosynthetic process"/>
    <property type="evidence" value="ECO:0007669"/>
    <property type="project" value="InterPro"/>
</dbReference>
<gene>
    <name evidence="9" type="ORF">K2173_003694</name>
</gene>
<evidence type="ECO:0000256" key="3">
    <source>
        <dbReference type="ARBA" id="ARBA00022741"/>
    </source>
</evidence>
<dbReference type="FunFam" id="3.30.2130.10:FF:000001">
    <property type="entry name" value="Bifunctional aspartokinase/homoserine dehydrogenase"/>
    <property type="match status" value="1"/>
</dbReference>
<keyword evidence="2" id="KW-0808">Transferase</keyword>
<evidence type="ECO:0000256" key="2">
    <source>
        <dbReference type="ARBA" id="ARBA00022679"/>
    </source>
</evidence>
<keyword evidence="4" id="KW-0418">Kinase</keyword>
<dbReference type="CDD" id="cd04922">
    <property type="entry name" value="ACT_AKi-HSDH-ThrA_2"/>
    <property type="match status" value="1"/>
</dbReference>
<evidence type="ECO:0000313" key="9">
    <source>
        <dbReference type="EMBL" id="KAJ8763912.1"/>
    </source>
</evidence>
<evidence type="ECO:0000256" key="7">
    <source>
        <dbReference type="ARBA" id="ARBA00034478"/>
    </source>
</evidence>
<dbReference type="Gene3D" id="3.30.2130.10">
    <property type="entry name" value="VC0802-like"/>
    <property type="match status" value="1"/>
</dbReference>
<comment type="caution">
    <text evidence="9">The sequence shown here is derived from an EMBL/GenBank/DDBJ whole genome shotgun (WGS) entry which is preliminary data.</text>
</comment>
<dbReference type="PANTHER" id="PTHR43070">
    <property type="match status" value="1"/>
</dbReference>
<dbReference type="PANTHER" id="PTHR43070:SF5">
    <property type="entry name" value="HOMOSERINE DEHYDROGENASE"/>
    <property type="match status" value="1"/>
</dbReference>
<sequence length="223" mass="23608">MYDIPNVIRNVFNLSAPGTMICQSPIFENEDGQKLNSPVKGFATIDNVALVNVEGTGMAGVPGTASAIFGALKDVVANASSEHSVCFAVPEKEVNAVAEALQSRFRQALDAGRLSQVAVIPNCSILATVGQKMASTPGVSATLFNAPAKANINVRAIAQGCSEYNITVVLKREDCVRALRAVHSRFYLSKTAIAMGIIGPGLIGGTLLDQLRDQDWIKDNAFE</sequence>
<keyword evidence="5" id="KW-0067">ATP-binding</keyword>
<dbReference type="Proteomes" id="UP001159364">
    <property type="component" value="Linkage Group LG05"/>
</dbReference>
<dbReference type="GO" id="GO:0004072">
    <property type="term" value="F:aspartate kinase activity"/>
    <property type="evidence" value="ECO:0007669"/>
    <property type="project" value="UniProtKB-EC"/>
</dbReference>
<keyword evidence="6" id="KW-0521">NADP</keyword>
<dbReference type="InterPro" id="IPR002912">
    <property type="entry name" value="ACT_dom"/>
</dbReference>
<dbReference type="PROSITE" id="PS51671">
    <property type="entry name" value="ACT"/>
    <property type="match status" value="1"/>
</dbReference>
<dbReference type="InterPro" id="IPR045865">
    <property type="entry name" value="ACT-like_dom_sf"/>
</dbReference>
<evidence type="ECO:0000313" key="10">
    <source>
        <dbReference type="Proteomes" id="UP001159364"/>
    </source>
</evidence>
<comment type="pathway">
    <text evidence="7">Amino-acid biosynthesis; L-methionine biosynthesis via de novo pathway.</text>
</comment>
<evidence type="ECO:0000256" key="1">
    <source>
        <dbReference type="ARBA" id="ARBA00013059"/>
    </source>
</evidence>
<protein>
    <recommendedName>
        <fullName evidence="1">aspartate kinase</fullName>
        <ecNumber evidence="1">2.7.2.4</ecNumber>
    </recommendedName>
</protein>
<accession>A0AAV8TAR3</accession>
<evidence type="ECO:0000259" key="8">
    <source>
        <dbReference type="PROSITE" id="PS51671"/>
    </source>
</evidence>
<organism evidence="9 10">
    <name type="scientific">Erythroxylum novogranatense</name>
    <dbReference type="NCBI Taxonomy" id="1862640"/>
    <lineage>
        <taxon>Eukaryota</taxon>
        <taxon>Viridiplantae</taxon>
        <taxon>Streptophyta</taxon>
        <taxon>Embryophyta</taxon>
        <taxon>Tracheophyta</taxon>
        <taxon>Spermatophyta</taxon>
        <taxon>Magnoliopsida</taxon>
        <taxon>eudicotyledons</taxon>
        <taxon>Gunneridae</taxon>
        <taxon>Pentapetalae</taxon>
        <taxon>rosids</taxon>
        <taxon>fabids</taxon>
        <taxon>Malpighiales</taxon>
        <taxon>Erythroxylaceae</taxon>
        <taxon>Erythroxylum</taxon>
    </lineage>
</organism>
<feature type="domain" description="ACT" evidence="8">
    <location>
        <begin position="128"/>
        <end position="205"/>
    </location>
</feature>
<dbReference type="InterPro" id="IPR054352">
    <property type="entry name" value="ACT_Aspartokinase"/>
</dbReference>
<proteinExistence type="predicted"/>
<dbReference type="EMBL" id="JAIWQS010000005">
    <property type="protein sequence ID" value="KAJ8763912.1"/>
    <property type="molecule type" value="Genomic_DNA"/>
</dbReference>
<dbReference type="Pfam" id="PF22468">
    <property type="entry name" value="ACT_9"/>
    <property type="match status" value="2"/>
</dbReference>
<evidence type="ECO:0000256" key="4">
    <source>
        <dbReference type="ARBA" id="ARBA00022777"/>
    </source>
</evidence>
<dbReference type="GO" id="GO:0005524">
    <property type="term" value="F:ATP binding"/>
    <property type="evidence" value="ECO:0007669"/>
    <property type="project" value="UniProtKB-KW"/>
</dbReference>
<keyword evidence="3" id="KW-0547">Nucleotide-binding</keyword>
<dbReference type="SUPFAM" id="SSF55021">
    <property type="entry name" value="ACT-like"/>
    <property type="match status" value="2"/>
</dbReference>
<dbReference type="AlphaFoldDB" id="A0AAV8TAR3"/>
<dbReference type="GO" id="GO:0004412">
    <property type="term" value="F:homoserine dehydrogenase activity"/>
    <property type="evidence" value="ECO:0007669"/>
    <property type="project" value="InterPro"/>
</dbReference>
<dbReference type="EC" id="2.7.2.4" evidence="1"/>
<keyword evidence="10" id="KW-1185">Reference proteome</keyword>
<evidence type="ECO:0000256" key="5">
    <source>
        <dbReference type="ARBA" id="ARBA00022840"/>
    </source>
</evidence>
<dbReference type="CDD" id="cd04921">
    <property type="entry name" value="ACT_AKi-HSDH-ThrA-like_1"/>
    <property type="match status" value="1"/>
</dbReference>
<dbReference type="GO" id="GO:0009090">
    <property type="term" value="P:homoserine biosynthetic process"/>
    <property type="evidence" value="ECO:0007669"/>
    <property type="project" value="TreeGrafter"/>
</dbReference>
<reference evidence="9 10" key="1">
    <citation type="submission" date="2021-09" db="EMBL/GenBank/DDBJ databases">
        <title>Genomic insights and catalytic innovation underlie evolution of tropane alkaloids biosynthesis.</title>
        <authorList>
            <person name="Wang Y.-J."/>
            <person name="Tian T."/>
            <person name="Huang J.-P."/>
            <person name="Huang S.-X."/>
        </authorList>
    </citation>
    <scope>NUCLEOTIDE SEQUENCE [LARGE SCALE GENOMIC DNA]</scope>
    <source>
        <strain evidence="9">KIB-2018</strain>
        <tissue evidence="9">Leaf</tissue>
    </source>
</reference>